<dbReference type="PANTHER" id="PTHR43300">
    <property type="entry name" value="ACETYLTRANSFERASE"/>
    <property type="match status" value="1"/>
</dbReference>
<feature type="non-terminal residue" evidence="3">
    <location>
        <position position="178"/>
    </location>
</feature>
<dbReference type="PROSITE" id="PS00101">
    <property type="entry name" value="HEXAPEP_TRANSFERASES"/>
    <property type="match status" value="1"/>
</dbReference>
<dbReference type="InterPro" id="IPR050179">
    <property type="entry name" value="Trans_hexapeptide_repeat"/>
</dbReference>
<evidence type="ECO:0000256" key="1">
    <source>
        <dbReference type="ARBA" id="ARBA00022679"/>
    </source>
</evidence>
<comment type="caution">
    <text evidence="3">The sequence shown here is derived from an EMBL/GenBank/DDBJ whole genome shotgun (WGS) entry which is preliminary data.</text>
</comment>
<dbReference type="CDD" id="cd03349">
    <property type="entry name" value="LbH_XAT"/>
    <property type="match status" value="1"/>
</dbReference>
<dbReference type="SUPFAM" id="SSF51161">
    <property type="entry name" value="Trimeric LpxA-like enzymes"/>
    <property type="match status" value="1"/>
</dbReference>
<keyword evidence="1" id="KW-0808">Transferase</keyword>
<dbReference type="AlphaFoldDB" id="A0A955RJW2"/>
<dbReference type="InterPro" id="IPR001451">
    <property type="entry name" value="Hexapep"/>
</dbReference>
<reference evidence="3" key="1">
    <citation type="submission" date="2020-04" db="EMBL/GenBank/DDBJ databases">
        <authorList>
            <person name="Zhang T."/>
        </authorList>
    </citation>
    <scope>NUCLEOTIDE SEQUENCE</scope>
    <source>
        <strain evidence="3">HKST-UBA14</strain>
    </source>
</reference>
<reference evidence="3" key="2">
    <citation type="journal article" date="2021" name="Microbiome">
        <title>Successional dynamics and alternative stable states in a saline activated sludge microbial community over 9 years.</title>
        <authorList>
            <person name="Wang Y."/>
            <person name="Ye J."/>
            <person name="Ju F."/>
            <person name="Liu L."/>
            <person name="Boyd J.A."/>
            <person name="Deng Y."/>
            <person name="Parks D.H."/>
            <person name="Jiang X."/>
            <person name="Yin X."/>
            <person name="Woodcroft B.J."/>
            <person name="Tyson G.W."/>
            <person name="Hugenholtz P."/>
            <person name="Polz M.F."/>
            <person name="Zhang T."/>
        </authorList>
    </citation>
    <scope>NUCLEOTIDE SEQUENCE</scope>
    <source>
        <strain evidence="3">HKST-UBA14</strain>
    </source>
</reference>
<evidence type="ECO:0000256" key="2">
    <source>
        <dbReference type="ARBA" id="ARBA00022737"/>
    </source>
</evidence>
<proteinExistence type="predicted"/>
<dbReference type="InterPro" id="IPR011004">
    <property type="entry name" value="Trimer_LpxA-like_sf"/>
</dbReference>
<accession>A0A955RJW2</accession>
<protein>
    <submittedName>
        <fullName evidence="3">CatB-related O-acetyltransferase</fullName>
    </submittedName>
</protein>
<sequence length="178" mass="19852">MSYLLSEETIAKRGFDIGKHTYYGKVNVYQWLPESKLTIGSFCSIAQDISIFLDGEHRTDWVTTYPFPALKEKWPTASGIDGHPKSKGPVTIGNDVWIGDGATILSGVTIGDGAVIGSRALVAKDVEPYSIVGGNPAKEIKKRFDQEIIEQLLKIKWWEWDDQKISENVSFLCSENIQ</sequence>
<keyword evidence="2" id="KW-0677">Repeat</keyword>
<dbReference type="EMBL" id="JAGQLK010000166">
    <property type="protein sequence ID" value="MCA9383894.1"/>
    <property type="molecule type" value="Genomic_DNA"/>
</dbReference>
<dbReference type="InterPro" id="IPR018357">
    <property type="entry name" value="Hexapep_transf_CS"/>
</dbReference>
<dbReference type="PANTHER" id="PTHR43300:SF11">
    <property type="entry name" value="ACETYLTRANSFERASE RV3034C-RELATED"/>
    <property type="match status" value="1"/>
</dbReference>
<dbReference type="Gene3D" id="2.160.10.10">
    <property type="entry name" value="Hexapeptide repeat proteins"/>
    <property type="match status" value="1"/>
</dbReference>
<evidence type="ECO:0000313" key="4">
    <source>
        <dbReference type="Proteomes" id="UP000783287"/>
    </source>
</evidence>
<dbReference type="Pfam" id="PF00132">
    <property type="entry name" value="Hexapep"/>
    <property type="match status" value="1"/>
</dbReference>
<name>A0A955RJW2_9BACT</name>
<organism evidence="3 4">
    <name type="scientific">Candidatus Dojkabacteria bacterium</name>
    <dbReference type="NCBI Taxonomy" id="2099670"/>
    <lineage>
        <taxon>Bacteria</taxon>
        <taxon>Candidatus Dojkabacteria</taxon>
    </lineage>
</organism>
<dbReference type="Proteomes" id="UP000783287">
    <property type="component" value="Unassembled WGS sequence"/>
</dbReference>
<evidence type="ECO:0000313" key="3">
    <source>
        <dbReference type="EMBL" id="MCA9383894.1"/>
    </source>
</evidence>
<gene>
    <name evidence="3" type="ORF">KC909_06040</name>
</gene>
<dbReference type="GO" id="GO:0016740">
    <property type="term" value="F:transferase activity"/>
    <property type="evidence" value="ECO:0007669"/>
    <property type="project" value="UniProtKB-KW"/>
</dbReference>